<dbReference type="EMBL" id="JAUSSW010000010">
    <property type="protein sequence ID" value="MDQ0103596.1"/>
    <property type="molecule type" value="Genomic_DNA"/>
</dbReference>
<organism evidence="2 3">
    <name type="scientific">Paenarthrobacter nicotinovorans</name>
    <name type="common">Arthrobacter nicotinovorans</name>
    <dbReference type="NCBI Taxonomy" id="29320"/>
    <lineage>
        <taxon>Bacteria</taxon>
        <taxon>Bacillati</taxon>
        <taxon>Actinomycetota</taxon>
        <taxon>Actinomycetes</taxon>
        <taxon>Micrococcales</taxon>
        <taxon>Micrococcaceae</taxon>
        <taxon>Paenarthrobacter</taxon>
    </lineage>
</organism>
<proteinExistence type="predicted"/>
<feature type="region of interest" description="Disordered" evidence="1">
    <location>
        <begin position="1"/>
        <end position="29"/>
    </location>
</feature>
<dbReference type="GeneID" id="84017729"/>
<sequence>MTVPNSSPEPGTPEPETRDIQWPDDSETTGDALVDRALGLLEGVREAPIAEHGELYAGIHDSLLAALDAEPGLPAAPRPITPEGDS</sequence>
<keyword evidence="3" id="KW-1185">Reference proteome</keyword>
<dbReference type="RefSeq" id="WP_039240682.1">
    <property type="nucleotide sequence ID" value="NZ_BDDW01000013.1"/>
</dbReference>
<reference evidence="2 3" key="1">
    <citation type="submission" date="2023-07" db="EMBL/GenBank/DDBJ databases">
        <title>Sorghum-associated microbial communities from plants grown in Nebraska, USA.</title>
        <authorList>
            <person name="Schachtman D."/>
        </authorList>
    </citation>
    <scope>NUCLEOTIDE SEQUENCE [LARGE SCALE GENOMIC DNA]</scope>
    <source>
        <strain evidence="2 3">CC523</strain>
    </source>
</reference>
<comment type="caution">
    <text evidence="2">The sequence shown here is derived from an EMBL/GenBank/DDBJ whole genome shotgun (WGS) entry which is preliminary data.</text>
</comment>
<evidence type="ECO:0000313" key="2">
    <source>
        <dbReference type="EMBL" id="MDQ0103596.1"/>
    </source>
</evidence>
<protein>
    <submittedName>
        <fullName evidence="2">Uncharacterized protein</fullName>
    </submittedName>
</protein>
<dbReference type="Proteomes" id="UP001244563">
    <property type="component" value="Unassembled WGS sequence"/>
</dbReference>
<accession>A0ABT9TPL6</accession>
<evidence type="ECO:0000256" key="1">
    <source>
        <dbReference type="SAM" id="MobiDB-lite"/>
    </source>
</evidence>
<evidence type="ECO:0000313" key="3">
    <source>
        <dbReference type="Proteomes" id="UP001244563"/>
    </source>
</evidence>
<gene>
    <name evidence="2" type="ORF">J2T10_003261</name>
</gene>
<name>A0ABT9TPL6_PAENI</name>